<dbReference type="SUPFAM" id="SSF57625">
    <property type="entry name" value="Invertebrate chitin-binding proteins"/>
    <property type="match status" value="2"/>
</dbReference>
<feature type="compositionally biased region" description="Basic and acidic residues" evidence="1">
    <location>
        <begin position="1707"/>
        <end position="1720"/>
    </location>
</feature>
<dbReference type="PROSITE" id="PS50940">
    <property type="entry name" value="CHIT_BIND_II"/>
    <property type="match status" value="1"/>
</dbReference>
<feature type="signal peptide" evidence="2">
    <location>
        <begin position="1"/>
        <end position="19"/>
    </location>
</feature>
<dbReference type="InterPro" id="IPR002557">
    <property type="entry name" value="Chitin-bd_dom"/>
</dbReference>
<feature type="compositionally biased region" description="Polar residues" evidence="1">
    <location>
        <begin position="853"/>
        <end position="869"/>
    </location>
</feature>
<feature type="compositionally biased region" description="Polar residues" evidence="1">
    <location>
        <begin position="904"/>
        <end position="920"/>
    </location>
</feature>
<feature type="region of interest" description="Disordered" evidence="1">
    <location>
        <begin position="767"/>
        <end position="1474"/>
    </location>
</feature>
<organism evidence="4 5">
    <name type="scientific">Bombus terrestris</name>
    <name type="common">Buff-tailed bumblebee</name>
    <name type="synonym">Apis terrestris</name>
    <dbReference type="NCBI Taxonomy" id="30195"/>
    <lineage>
        <taxon>Eukaryota</taxon>
        <taxon>Metazoa</taxon>
        <taxon>Ecdysozoa</taxon>
        <taxon>Arthropoda</taxon>
        <taxon>Hexapoda</taxon>
        <taxon>Insecta</taxon>
        <taxon>Pterygota</taxon>
        <taxon>Neoptera</taxon>
        <taxon>Endopterygota</taxon>
        <taxon>Hymenoptera</taxon>
        <taxon>Apocrita</taxon>
        <taxon>Aculeata</taxon>
        <taxon>Apoidea</taxon>
        <taxon>Anthophila</taxon>
        <taxon>Apidae</taxon>
        <taxon>Bombus</taxon>
        <taxon>Bombus</taxon>
    </lineage>
</organism>
<dbReference type="InterPro" id="IPR036508">
    <property type="entry name" value="Chitin-bd_dom_sf"/>
</dbReference>
<evidence type="ECO:0000256" key="2">
    <source>
        <dbReference type="SAM" id="SignalP"/>
    </source>
</evidence>
<dbReference type="GeneID" id="105666061"/>
<reference evidence="5" key="1">
    <citation type="submission" date="2025-08" db="UniProtKB">
        <authorList>
            <consortium name="RefSeq"/>
        </authorList>
    </citation>
    <scope>IDENTIFICATION</scope>
</reference>
<feature type="domain" description="Chitin-binding type-2" evidence="3">
    <location>
        <begin position="149"/>
        <end position="205"/>
    </location>
</feature>
<evidence type="ECO:0000313" key="4">
    <source>
        <dbReference type="Proteomes" id="UP000835206"/>
    </source>
</evidence>
<feature type="compositionally biased region" description="Polar residues" evidence="1">
    <location>
        <begin position="1006"/>
        <end position="1022"/>
    </location>
</feature>
<evidence type="ECO:0000313" key="5">
    <source>
        <dbReference type="RefSeq" id="XP_012167345.2"/>
    </source>
</evidence>
<dbReference type="OrthoDB" id="5804096at2759"/>
<dbReference type="SMART" id="SM00494">
    <property type="entry name" value="ChtBD2"/>
    <property type="match status" value="2"/>
</dbReference>
<dbReference type="GO" id="GO:0005576">
    <property type="term" value="C:extracellular region"/>
    <property type="evidence" value="ECO:0007669"/>
    <property type="project" value="InterPro"/>
</dbReference>
<feature type="compositionally biased region" description="Polar residues" evidence="1">
    <location>
        <begin position="1362"/>
        <end position="1379"/>
    </location>
</feature>
<dbReference type="Gene3D" id="2.170.140.10">
    <property type="entry name" value="Chitin binding domain"/>
    <property type="match status" value="1"/>
</dbReference>
<dbReference type="KEGG" id="bter:105666061"/>
<feature type="chain" id="PRO_5038557848" evidence="2">
    <location>
        <begin position="20"/>
        <end position="1848"/>
    </location>
</feature>
<feature type="compositionally biased region" description="Low complexity" evidence="1">
    <location>
        <begin position="1450"/>
        <end position="1474"/>
    </location>
</feature>
<feature type="compositionally biased region" description="Polar residues" evidence="1">
    <location>
        <begin position="1057"/>
        <end position="1073"/>
    </location>
</feature>
<sequence>MKSFILVLLFQFVTLIVVSQPVSRLDDVDATDITNYEAHRYPRTFKSKHSSCRINQYFDVDRGDCMGVIGGGKALYVNNKKSCGSNVLKPHCTNPRYYYICRQNKIILAQCPQNRHFESHLQKCILVPREKHISVTNGQNSDIFDSVQRPDCLKTGTFPVPDNCGLFYTCSMHGKKMNQNFYTCPKNMAYDTKTEMCKPSSTCREPESLSSCRNHPRDGKKENMAPKETVFPIRGRSETCETLFTNEEDTTTNSTSKNDDEIMSITTSYTEPFVPELTRSGDSNDIVATTERALEKSRFTNTGDFAIPITATYSTIAVENTYPTEFNLPIEVNGNKELGSTTVAGPFENGHTRIITDDPEEQSPDDQDRTAPTILDDPSMLENIERENIPGSENPSLGKQYITTDEFNEEPTFGTRNIDTEPITLADPTSLRNNKPITNLDSNKPPLEIPINDPTLQNHSTTKAFNEESINEAENTLPIIREDVTAPSRPEEQPIAEIIPTESPIEISTEEPNLENQHIIQEESSEKTIPESESMNIAPTISEDPTILNNVEAKEEPATPINPIEPSVQIPISEDPNLTDQYKAPENLSEESTTETENISTEEIIIGDPTTLNNIEPEEEPVAQAVLNESPVVIPTTKNSELPIPEIENINTEPTILTDPTTLINTEPEGEPAGEVISDESPVVIPTTENSELPMPEIENINTEPTTLTDSTTLINTEPEGEPATKVISDESPVGIPPNENSALPITEIGNINTEPTTLTDTTTLINTEPEGEPAKEVIPDESPVAIPTTENSELPIPEIENTNTESAILPDPTTLTNREPEREPAKEIVLNELPVGIPTTENHELPIPEIENINTEPTILTDPTTLINTEPEGEPAGEVISDESPVVIPTTENSELPMPEIENINTEPTILTDPTTLINTEPEGEPAGEVISDESPVVIPTTENSELPMPEIENINTEPTILPDPTTLINTEPEGEPAKEVVSNESPAVIPTTENPELPVPEIENINTEPTILTDPTTLINTEPEGEPAGEVISDESPVVIPTTENSELPMPEIENINTEPTILTDPTTLINTEPEGEPAGEVISDESPVVIPTTENSELPVPEIENTNTEPTILTDPTTLINTEPEVEPAKEVVSNESPAVIPTTENPELPIPEIENINTEPTILPDPTTLINTEPEGKPAGEVISDESPVVIPTTENSELPVPEIENTNTEPTILTDPTTLINTEPEGEPAGEVISDESPVVIPTTENSEIPIPEIENTNAESAILSDPTIPINTEPEGEPEKEVISDESPVVIPTTENPELPVPEIENTNTEPTILTDPTTLINTEPEVEPAKEVVLNESPAVIPTTENSELPVPEIENTNTEPTILTDPTTLINTEPEGEPTGEVISDESPVVIPTTENSEIPIPEIENTNAESAILPDPTIPINTEPEGEPAKEVISDESPVVIPTTENPELPIPEIENINTEPTILTDPTTLINTEPEGEPAKEVVSNESPAVIPTTENSELPIPQIENINTEPTILTDPTTLINTEPEGEPAGEVISDESPVVIPTTENSELPIPEIENINTEPTILPDPTTRINTEPDEVTEVILNKSLVGTSATENPSLEKEYNNILTNSIAPDTTKPQEQPITYIIPTESFSENPEEPILEVERTVTEEFTKEPTIGTDAIGTTSAILPDALISNMTVPRETNTGTEANEPLLETTTKEDPELNNKGSDEQIPIEYGNGESSNYDLNRMITTDPTSLISTNGESVLQNDSAIPKINTEETVSNVITEKPDSRAMKKHSKSFHKYSQTIDKEDACNNVAQKESATTPKDIHMPSAIYYIIDKIKQCLTKILNMLHHQG</sequence>
<feature type="compositionally biased region" description="Polar residues" evidence="1">
    <location>
        <begin position="1311"/>
        <end position="1328"/>
    </location>
</feature>
<evidence type="ECO:0000256" key="1">
    <source>
        <dbReference type="SAM" id="MobiDB-lite"/>
    </source>
</evidence>
<feature type="region of interest" description="Disordered" evidence="1">
    <location>
        <begin position="1707"/>
        <end position="1731"/>
    </location>
</feature>
<protein>
    <submittedName>
        <fullName evidence="5">Titin homolog</fullName>
    </submittedName>
</protein>
<feature type="region of interest" description="Disordered" evidence="1">
    <location>
        <begin position="718"/>
        <end position="745"/>
    </location>
</feature>
<feature type="region of interest" description="Disordered" evidence="1">
    <location>
        <begin position="425"/>
        <end position="459"/>
    </location>
</feature>
<name>A0A9B2JIC6_BOMTE</name>
<feature type="compositionally biased region" description="Low complexity" evidence="1">
    <location>
        <begin position="1144"/>
        <end position="1166"/>
    </location>
</feature>
<gene>
    <name evidence="5" type="primary">LOC105666061</name>
</gene>
<feature type="compositionally biased region" description="Polar residues" evidence="1">
    <location>
        <begin position="430"/>
        <end position="442"/>
    </location>
</feature>
<feature type="compositionally biased region" description="Polar residues" evidence="1">
    <location>
        <begin position="1209"/>
        <end position="1226"/>
    </location>
</feature>
<proteinExistence type="predicted"/>
<accession>A0A9B2JIC6</accession>
<dbReference type="Pfam" id="PF01607">
    <property type="entry name" value="CBM_14"/>
    <property type="match status" value="1"/>
</dbReference>
<dbReference type="Proteomes" id="UP000835206">
    <property type="component" value="Chromosome 9"/>
</dbReference>
<dbReference type="RefSeq" id="XP_012167345.2">
    <property type="nucleotide sequence ID" value="XM_012311955.3"/>
</dbReference>
<keyword evidence="4" id="KW-1185">Reference proteome</keyword>
<feature type="compositionally biased region" description="Polar residues" evidence="1">
    <location>
        <begin position="1107"/>
        <end position="1124"/>
    </location>
</feature>
<dbReference type="GO" id="GO:0008061">
    <property type="term" value="F:chitin binding"/>
    <property type="evidence" value="ECO:0007669"/>
    <property type="project" value="InterPro"/>
</dbReference>
<feature type="compositionally biased region" description="Low complexity" evidence="1">
    <location>
        <begin position="1246"/>
        <end position="1263"/>
    </location>
</feature>
<feature type="region of interest" description="Disordered" evidence="1">
    <location>
        <begin position="353"/>
        <end position="374"/>
    </location>
</feature>
<feature type="compositionally biased region" description="Low complexity" evidence="1">
    <location>
        <begin position="1399"/>
        <end position="1416"/>
    </location>
</feature>
<evidence type="ECO:0000259" key="3">
    <source>
        <dbReference type="PROSITE" id="PS50940"/>
    </source>
</evidence>
<keyword evidence="2" id="KW-0732">Signal</keyword>